<evidence type="ECO:0000313" key="3">
    <source>
        <dbReference type="Proteomes" id="UP000315017"/>
    </source>
</evidence>
<dbReference type="OrthoDB" id="9814057at2"/>
<reference evidence="2 3" key="1">
    <citation type="submission" date="2019-02" db="EMBL/GenBank/DDBJ databases">
        <title>Deep-cultivation of Planctomycetes and their phenomic and genomic characterization uncovers novel biology.</title>
        <authorList>
            <person name="Wiegand S."/>
            <person name="Jogler M."/>
            <person name="Boedeker C."/>
            <person name="Pinto D."/>
            <person name="Vollmers J."/>
            <person name="Rivas-Marin E."/>
            <person name="Kohn T."/>
            <person name="Peeters S.H."/>
            <person name="Heuer A."/>
            <person name="Rast P."/>
            <person name="Oberbeckmann S."/>
            <person name="Bunk B."/>
            <person name="Jeske O."/>
            <person name="Meyerdierks A."/>
            <person name="Storesund J.E."/>
            <person name="Kallscheuer N."/>
            <person name="Luecker S."/>
            <person name="Lage O.M."/>
            <person name="Pohl T."/>
            <person name="Merkel B.J."/>
            <person name="Hornburger P."/>
            <person name="Mueller R.-W."/>
            <person name="Bruemmer F."/>
            <person name="Labrenz M."/>
            <person name="Spormann A.M."/>
            <person name="Op den Camp H."/>
            <person name="Overmann J."/>
            <person name="Amann R."/>
            <person name="Jetten M.S.M."/>
            <person name="Mascher T."/>
            <person name="Medema M.H."/>
            <person name="Devos D.P."/>
            <person name="Kaster A.-K."/>
            <person name="Ovreas L."/>
            <person name="Rohde M."/>
            <person name="Galperin M.Y."/>
            <person name="Jogler C."/>
        </authorList>
    </citation>
    <scope>NUCLEOTIDE SEQUENCE [LARGE SCALE GENOMIC DNA]</scope>
    <source>
        <strain evidence="2 3">ETA_A8</strain>
    </source>
</reference>
<sequence>MVSQLKSVAKHPSLDLIEVASPCTADWNAMQGEERKRFCSQCNLNVFNLSEMTREEAFAFVAKSEGRTCIRMYKRADGTLITRDCPVGLAAVRAKFVRLVAASVGLSVALFASLLTAAGAIPGIRAFTAQSKVCRLKSHNMPVTGKMVMGNVAPPVMGVMPAGAVMAQGGMQPPPLPPAPIAPAK</sequence>
<dbReference type="RefSeq" id="WP_145096618.1">
    <property type="nucleotide sequence ID" value="NZ_CP036274.1"/>
</dbReference>
<protein>
    <submittedName>
        <fullName evidence="2">Uncharacterized protein</fullName>
    </submittedName>
</protein>
<dbReference type="KEGG" id="aagg:ETAA8_58530"/>
<dbReference type="EMBL" id="CP036274">
    <property type="protein sequence ID" value="QDU30705.1"/>
    <property type="molecule type" value="Genomic_DNA"/>
</dbReference>
<gene>
    <name evidence="2" type="ORF">ETAA8_58530</name>
</gene>
<dbReference type="AlphaFoldDB" id="A0A517YKF3"/>
<evidence type="ECO:0000313" key="2">
    <source>
        <dbReference type="EMBL" id="QDU30705.1"/>
    </source>
</evidence>
<organism evidence="2 3">
    <name type="scientific">Anatilimnocola aggregata</name>
    <dbReference type="NCBI Taxonomy" id="2528021"/>
    <lineage>
        <taxon>Bacteria</taxon>
        <taxon>Pseudomonadati</taxon>
        <taxon>Planctomycetota</taxon>
        <taxon>Planctomycetia</taxon>
        <taxon>Pirellulales</taxon>
        <taxon>Pirellulaceae</taxon>
        <taxon>Anatilimnocola</taxon>
    </lineage>
</organism>
<evidence type="ECO:0000256" key="1">
    <source>
        <dbReference type="SAM" id="Phobius"/>
    </source>
</evidence>
<keyword evidence="1" id="KW-0812">Transmembrane</keyword>
<dbReference type="Proteomes" id="UP000315017">
    <property type="component" value="Chromosome"/>
</dbReference>
<feature type="transmembrane region" description="Helical" evidence="1">
    <location>
        <begin position="99"/>
        <end position="121"/>
    </location>
</feature>
<keyword evidence="3" id="KW-1185">Reference proteome</keyword>
<proteinExistence type="predicted"/>
<accession>A0A517YKF3</accession>
<keyword evidence="1" id="KW-0472">Membrane</keyword>
<keyword evidence="1" id="KW-1133">Transmembrane helix</keyword>
<name>A0A517YKF3_9BACT</name>